<feature type="domain" description="LolA-like" evidence="3">
    <location>
        <begin position="56"/>
        <end position="285"/>
    </location>
</feature>
<gene>
    <name evidence="4" type="ORF">SK128_008963</name>
</gene>
<evidence type="ECO:0000313" key="4">
    <source>
        <dbReference type="EMBL" id="KAK7070602.1"/>
    </source>
</evidence>
<sequence length="544" mass="60620">MAVPLSEQTSLPIAWEVEIRKPVGGGVPATDIEEVLIHNAMDYRPGYVDATAFLIPPDLYCEKLTSDQNHSFPDFDKDRLFTFSIEMKETNKKVFTWADSWYDFEKQLYRTDHDVNFTSQNPIPTTRIFDFTEGIAYSFPMASADCTFTIINDTKADWVDITGINHLWADNPGAFFGTDVTNYTYYGQWSERYIKGEEWRGLRVDWPDSTLNMDGEDEDKPTTLWQWTFANKNVTTITSLGEQLYSERNVPIGLRVTAMKNISLGEITLPKGHSYSYQIYDFNLETDARARDLYTDGGIFDISRCYSANFKKHLRFSLDVSAWPEVVDTPLLTSGFFREYWQKLLASYGQVSLIRITSVKCITEEAGEIWVEFYLLDRHPRIGMLSPPIFESMTPGDIARGYIKTAINEGNIKFDGFDHEGKPFSLIAVAGSLTEVLQPNCTTTTPGPTPSIPGTSTKSTSQKTDSTSPISTSSKKSTSTSNPGGTTTPQVTEVTPDVNTTDHPKPPRVKRYSGGALAGLGVGMLVTGLAAGAGATYLAVISRR</sequence>
<comment type="caution">
    <text evidence="4">The sequence shown here is derived from an EMBL/GenBank/DDBJ whole genome shotgun (WGS) entry which is preliminary data.</text>
</comment>
<keyword evidence="2" id="KW-0472">Membrane</keyword>
<feature type="region of interest" description="Disordered" evidence="1">
    <location>
        <begin position="439"/>
        <end position="510"/>
    </location>
</feature>
<evidence type="ECO:0000259" key="3">
    <source>
        <dbReference type="Pfam" id="PF25898"/>
    </source>
</evidence>
<evidence type="ECO:0000256" key="1">
    <source>
        <dbReference type="SAM" id="MobiDB-lite"/>
    </source>
</evidence>
<dbReference type="AlphaFoldDB" id="A0AAN8WR13"/>
<protein>
    <recommendedName>
        <fullName evidence="3">LolA-like domain-containing protein</fullName>
    </recommendedName>
</protein>
<keyword evidence="5" id="KW-1185">Reference proteome</keyword>
<proteinExistence type="predicted"/>
<organism evidence="4 5">
    <name type="scientific">Halocaridina rubra</name>
    <name type="common">Hawaiian red shrimp</name>
    <dbReference type="NCBI Taxonomy" id="373956"/>
    <lineage>
        <taxon>Eukaryota</taxon>
        <taxon>Metazoa</taxon>
        <taxon>Ecdysozoa</taxon>
        <taxon>Arthropoda</taxon>
        <taxon>Crustacea</taxon>
        <taxon>Multicrustacea</taxon>
        <taxon>Malacostraca</taxon>
        <taxon>Eumalacostraca</taxon>
        <taxon>Eucarida</taxon>
        <taxon>Decapoda</taxon>
        <taxon>Pleocyemata</taxon>
        <taxon>Caridea</taxon>
        <taxon>Atyoidea</taxon>
        <taxon>Atyidae</taxon>
        <taxon>Halocaridina</taxon>
    </lineage>
</organism>
<feature type="compositionally biased region" description="Low complexity" evidence="1">
    <location>
        <begin position="442"/>
        <end position="489"/>
    </location>
</feature>
<dbReference type="Proteomes" id="UP001381693">
    <property type="component" value="Unassembled WGS sequence"/>
</dbReference>
<feature type="transmembrane region" description="Helical" evidence="2">
    <location>
        <begin position="516"/>
        <end position="540"/>
    </location>
</feature>
<accession>A0AAN8WR13</accession>
<keyword evidence="2" id="KW-1133">Transmembrane helix</keyword>
<evidence type="ECO:0000313" key="5">
    <source>
        <dbReference type="Proteomes" id="UP001381693"/>
    </source>
</evidence>
<dbReference type="Pfam" id="PF25898">
    <property type="entry name" value="LolA_2nd_metazoa"/>
    <property type="match status" value="1"/>
</dbReference>
<name>A0AAN8WR13_HALRR</name>
<feature type="compositionally biased region" description="Polar residues" evidence="1">
    <location>
        <begin position="490"/>
        <end position="499"/>
    </location>
</feature>
<dbReference type="PANTHER" id="PTHR36902:SF1">
    <property type="entry name" value="ENRICHED IN SURFACE-LABELED PROTEOME PROTEIN 9"/>
    <property type="match status" value="1"/>
</dbReference>
<evidence type="ECO:0000256" key="2">
    <source>
        <dbReference type="SAM" id="Phobius"/>
    </source>
</evidence>
<reference evidence="4 5" key="1">
    <citation type="submission" date="2023-11" db="EMBL/GenBank/DDBJ databases">
        <title>Halocaridina rubra genome assembly.</title>
        <authorList>
            <person name="Smith C."/>
        </authorList>
    </citation>
    <scope>NUCLEOTIDE SEQUENCE [LARGE SCALE GENOMIC DNA]</scope>
    <source>
        <strain evidence="4">EP-1</strain>
        <tissue evidence="4">Whole</tissue>
    </source>
</reference>
<dbReference type="EMBL" id="JAXCGZ010015294">
    <property type="protein sequence ID" value="KAK7070602.1"/>
    <property type="molecule type" value="Genomic_DNA"/>
</dbReference>
<dbReference type="PANTHER" id="PTHR36902">
    <property type="entry name" value="ENRICHED IN SURFACE-LABELED PROTEOME PROTEIN 9"/>
    <property type="match status" value="1"/>
</dbReference>
<keyword evidence="2" id="KW-0812">Transmembrane</keyword>
<dbReference type="InterPro" id="IPR058831">
    <property type="entry name" value="LolA-like_dom_2nd"/>
</dbReference>